<dbReference type="KEGG" id="lrs:PX52LOC_01761"/>
<evidence type="ECO:0000313" key="1">
    <source>
        <dbReference type="EMBL" id="QEL14862.1"/>
    </source>
</evidence>
<proteinExistence type="predicted"/>
<evidence type="ECO:0000313" key="2">
    <source>
        <dbReference type="Proteomes" id="UP000324974"/>
    </source>
</evidence>
<protein>
    <submittedName>
        <fullName evidence="1">Uncharacterized protein</fullName>
    </submittedName>
</protein>
<sequence>MITAKTVEEYPTCLSGQLNLQAAASGPEYELALEYVAAQLPEAARAGKDAVLELEIESGFPDVVTVYWHVATARRWNAATAILTKADVRITPFLRTMGTADLERLRPFYPSRLQDSLELR</sequence>
<keyword evidence="2" id="KW-1185">Reference proteome</keyword>
<gene>
    <name evidence="1" type="ORF">PX52LOC_01761</name>
</gene>
<dbReference type="RefSeq" id="WP_149109722.1">
    <property type="nucleotide sequence ID" value="NZ_CP042425.1"/>
</dbReference>
<dbReference type="EMBL" id="CP042425">
    <property type="protein sequence ID" value="QEL14862.1"/>
    <property type="molecule type" value="Genomic_DNA"/>
</dbReference>
<dbReference type="AlphaFoldDB" id="A0A5C1AAL7"/>
<accession>A0A5C1AAL7</accession>
<organism evidence="1 2">
    <name type="scientific">Limnoglobus roseus</name>
    <dbReference type="NCBI Taxonomy" id="2598579"/>
    <lineage>
        <taxon>Bacteria</taxon>
        <taxon>Pseudomonadati</taxon>
        <taxon>Planctomycetota</taxon>
        <taxon>Planctomycetia</taxon>
        <taxon>Gemmatales</taxon>
        <taxon>Gemmataceae</taxon>
        <taxon>Limnoglobus</taxon>
    </lineage>
</organism>
<dbReference type="Proteomes" id="UP000324974">
    <property type="component" value="Chromosome"/>
</dbReference>
<reference evidence="2" key="1">
    <citation type="submission" date="2019-08" db="EMBL/GenBank/DDBJ databases">
        <title>Limnoglobus roseus gen. nov., sp. nov., a novel freshwater planctomycete with a giant genome from the family Gemmataceae.</title>
        <authorList>
            <person name="Kulichevskaya I.S."/>
            <person name="Naumoff D.G."/>
            <person name="Miroshnikov K."/>
            <person name="Ivanova A."/>
            <person name="Philippov D.A."/>
            <person name="Hakobyan A."/>
            <person name="Rijpstra I.C."/>
            <person name="Sinninghe Damste J.S."/>
            <person name="Liesack W."/>
            <person name="Dedysh S.N."/>
        </authorList>
    </citation>
    <scope>NUCLEOTIDE SEQUENCE [LARGE SCALE GENOMIC DNA]</scope>
    <source>
        <strain evidence="2">PX52</strain>
    </source>
</reference>
<name>A0A5C1AAL7_9BACT</name>